<comment type="caution">
    <text evidence="3">The sequence shown here is derived from an EMBL/GenBank/DDBJ whole genome shotgun (WGS) entry which is preliminary data.</text>
</comment>
<evidence type="ECO:0000256" key="1">
    <source>
        <dbReference type="ARBA" id="ARBA00022737"/>
    </source>
</evidence>
<dbReference type="Gene3D" id="1.25.10.10">
    <property type="entry name" value="Leucine-rich Repeat Variant"/>
    <property type="match status" value="1"/>
</dbReference>
<organism evidence="3 4">
    <name type="scientific">Seminavis robusta</name>
    <dbReference type="NCBI Taxonomy" id="568900"/>
    <lineage>
        <taxon>Eukaryota</taxon>
        <taxon>Sar</taxon>
        <taxon>Stramenopiles</taxon>
        <taxon>Ochrophyta</taxon>
        <taxon>Bacillariophyta</taxon>
        <taxon>Bacillariophyceae</taxon>
        <taxon>Bacillariophycidae</taxon>
        <taxon>Naviculales</taxon>
        <taxon>Naviculaceae</taxon>
        <taxon>Seminavis</taxon>
    </lineage>
</organism>
<keyword evidence="4" id="KW-1185">Reference proteome</keyword>
<gene>
    <name evidence="3" type="ORF">SEMRO_320_G116420.1</name>
</gene>
<dbReference type="OrthoDB" id="48177at2759"/>
<dbReference type="Proteomes" id="UP001153069">
    <property type="component" value="Unassembled WGS sequence"/>
</dbReference>
<dbReference type="SMART" id="SM00185">
    <property type="entry name" value="ARM"/>
    <property type="match status" value="4"/>
</dbReference>
<feature type="repeat" description="ARM" evidence="2">
    <location>
        <begin position="37"/>
        <end position="81"/>
    </location>
</feature>
<reference evidence="3" key="1">
    <citation type="submission" date="2020-06" db="EMBL/GenBank/DDBJ databases">
        <authorList>
            <consortium name="Plant Systems Biology data submission"/>
        </authorList>
    </citation>
    <scope>NUCLEOTIDE SEQUENCE</scope>
    <source>
        <strain evidence="3">D6</strain>
    </source>
</reference>
<dbReference type="Pfam" id="PF00514">
    <property type="entry name" value="Arm"/>
    <property type="match status" value="1"/>
</dbReference>
<dbReference type="PANTHER" id="PTHR22895:SF0">
    <property type="entry name" value="ARMADILLO REPEAT-CONTAINING PROTEIN 6"/>
    <property type="match status" value="1"/>
</dbReference>
<evidence type="ECO:0000313" key="3">
    <source>
        <dbReference type="EMBL" id="CAB9507772.1"/>
    </source>
</evidence>
<dbReference type="InterPro" id="IPR011989">
    <property type="entry name" value="ARM-like"/>
</dbReference>
<evidence type="ECO:0000313" key="4">
    <source>
        <dbReference type="Proteomes" id="UP001153069"/>
    </source>
</evidence>
<dbReference type="InterPro" id="IPR000225">
    <property type="entry name" value="Armadillo"/>
</dbReference>
<dbReference type="PROSITE" id="PS50176">
    <property type="entry name" value="ARM_REPEAT"/>
    <property type="match status" value="3"/>
</dbReference>
<name>A0A9N8DSA0_9STRA</name>
<feature type="repeat" description="ARM" evidence="2">
    <location>
        <begin position="80"/>
        <end position="124"/>
    </location>
</feature>
<feature type="repeat" description="ARM" evidence="2">
    <location>
        <begin position="124"/>
        <end position="154"/>
    </location>
</feature>
<protein>
    <submittedName>
        <fullName evidence="3">Armadillo repeat containing 6</fullName>
    </submittedName>
</protein>
<dbReference type="SUPFAM" id="SSF48371">
    <property type="entry name" value="ARM repeat"/>
    <property type="match status" value="1"/>
</dbReference>
<keyword evidence="1" id="KW-0677">Repeat</keyword>
<dbReference type="PANTHER" id="PTHR22895">
    <property type="entry name" value="ARMADILLO REPEAT-CONTAINING PROTEIN 6"/>
    <property type="match status" value="1"/>
</dbReference>
<dbReference type="EMBL" id="CAICTM010000319">
    <property type="protein sequence ID" value="CAB9507772.1"/>
    <property type="molecule type" value="Genomic_DNA"/>
</dbReference>
<evidence type="ECO:0000256" key="2">
    <source>
        <dbReference type="PROSITE-ProRule" id="PRU00259"/>
    </source>
</evidence>
<sequence length="202" mass="21303">MQRHTSNHGVLLEPACGVLKNLSGSSNKVICSIADGGGFKALIPAMMNSQTNECVQTEGCGALLNLSVLHENEELIIEAGGISAVMVALKTHPQSIKLASNACGTLKNLAATSDENRNRIATEGGIGSIVSVMGEHIYVAQVQERACGALKNLSILVDLKHSMIEARCIQCLRNAQARHQSNKDVQRYAAAALANLLKSTGS</sequence>
<dbReference type="AlphaFoldDB" id="A0A9N8DSA0"/>
<proteinExistence type="predicted"/>
<dbReference type="InterPro" id="IPR016024">
    <property type="entry name" value="ARM-type_fold"/>
</dbReference>
<accession>A0A9N8DSA0</accession>